<evidence type="ECO:0008006" key="3">
    <source>
        <dbReference type="Google" id="ProtNLM"/>
    </source>
</evidence>
<keyword evidence="2" id="KW-1185">Reference proteome</keyword>
<dbReference type="InterPro" id="IPR029062">
    <property type="entry name" value="Class_I_gatase-like"/>
</dbReference>
<protein>
    <recommendedName>
        <fullName evidence="3">Unsaturated rhamnogalacturonyl hydrolase</fullName>
    </recommendedName>
</protein>
<dbReference type="RefSeq" id="WP_054406838.1">
    <property type="nucleotide sequence ID" value="NZ_FOYA01000003.1"/>
</dbReference>
<dbReference type="Gene3D" id="3.40.50.880">
    <property type="match status" value="1"/>
</dbReference>
<gene>
    <name evidence="1" type="ORF">AM493_05980</name>
</gene>
<name>A0A0M8M8D0_9FLAO</name>
<evidence type="ECO:0000313" key="2">
    <source>
        <dbReference type="Proteomes" id="UP000037755"/>
    </source>
</evidence>
<dbReference type="SUPFAM" id="SSF52317">
    <property type="entry name" value="Class I glutamine amidotransferase-like"/>
    <property type="match status" value="1"/>
</dbReference>
<sequence>MKINYKKGIMAVASVIAMGPLPQCMSKNNEKTVADETPVKKEHTVLLDYYYNNEYRKNAAGQQERWHYTWEDTIYSGYSWFGKTFTDQGAKLASLTTQPTAKDLGKASVYIIADPDTEKETPTPNFMDEKAATVIAEWVKQGGVLVLLTNDSGNAELQKFNTLSDKFGIHFNEDSHNRVKNDVYEQGAVITPAGHEIFGTPKKLFIKEYSSLTLTGTAKATVTHNNNNLMAVAKYGKGTVFALGDPWVYNEYTDGKKLPKDFQNYEAAQELAKWLLKQAK</sequence>
<organism evidence="1 2">
    <name type="scientific">Flavobacterium akiainvivens</name>
    <dbReference type="NCBI Taxonomy" id="1202724"/>
    <lineage>
        <taxon>Bacteria</taxon>
        <taxon>Pseudomonadati</taxon>
        <taxon>Bacteroidota</taxon>
        <taxon>Flavobacteriia</taxon>
        <taxon>Flavobacteriales</taxon>
        <taxon>Flavobacteriaceae</taxon>
        <taxon>Flavobacterium</taxon>
    </lineage>
</organism>
<dbReference type="PATRIC" id="fig|1202724.3.peg.1239"/>
<evidence type="ECO:0000313" key="1">
    <source>
        <dbReference type="EMBL" id="KOS05633.1"/>
    </source>
</evidence>
<dbReference type="AlphaFoldDB" id="A0A0M8M8D0"/>
<dbReference type="STRING" id="1202724.AM493_05980"/>
<dbReference type="Proteomes" id="UP000037755">
    <property type="component" value="Unassembled WGS sequence"/>
</dbReference>
<dbReference type="EMBL" id="LIYD01000005">
    <property type="protein sequence ID" value="KOS05633.1"/>
    <property type="molecule type" value="Genomic_DNA"/>
</dbReference>
<proteinExistence type="predicted"/>
<accession>A0A0M8M8D0</accession>
<comment type="caution">
    <text evidence="1">The sequence shown here is derived from an EMBL/GenBank/DDBJ whole genome shotgun (WGS) entry which is preliminary data.</text>
</comment>
<reference evidence="1 2" key="1">
    <citation type="submission" date="2015-08" db="EMBL/GenBank/DDBJ databases">
        <title>Whole genome sequence of Flavobacterium akiainvivens IK-1T, from decaying Wikstroemia oahuensis, an endemic Hawaiian shrub.</title>
        <authorList>
            <person name="Wan X."/>
            <person name="Hou S."/>
            <person name="Saito J."/>
            <person name="Donachie S."/>
        </authorList>
    </citation>
    <scope>NUCLEOTIDE SEQUENCE [LARGE SCALE GENOMIC DNA]</scope>
    <source>
        <strain evidence="1 2">IK-1</strain>
    </source>
</reference>
<dbReference type="OrthoDB" id="6381507at2"/>